<dbReference type="AlphaFoldDB" id="A0AAD6XFF7"/>
<evidence type="ECO:0000313" key="2">
    <source>
        <dbReference type="Proteomes" id="UP001222325"/>
    </source>
</evidence>
<organism evidence="1 2">
    <name type="scientific">Mycena belliarum</name>
    <dbReference type="NCBI Taxonomy" id="1033014"/>
    <lineage>
        <taxon>Eukaryota</taxon>
        <taxon>Fungi</taxon>
        <taxon>Dikarya</taxon>
        <taxon>Basidiomycota</taxon>
        <taxon>Agaricomycotina</taxon>
        <taxon>Agaricomycetes</taxon>
        <taxon>Agaricomycetidae</taxon>
        <taxon>Agaricales</taxon>
        <taxon>Marasmiineae</taxon>
        <taxon>Mycenaceae</taxon>
        <taxon>Mycena</taxon>
    </lineage>
</organism>
<dbReference type="EMBL" id="JARJCN010000090">
    <property type="protein sequence ID" value="KAJ7075706.1"/>
    <property type="molecule type" value="Genomic_DNA"/>
</dbReference>
<comment type="caution">
    <text evidence="1">The sequence shown here is derived from an EMBL/GenBank/DDBJ whole genome shotgun (WGS) entry which is preliminary data.</text>
</comment>
<proteinExistence type="predicted"/>
<keyword evidence="2" id="KW-1185">Reference proteome</keyword>
<reference evidence="1" key="1">
    <citation type="submission" date="2023-03" db="EMBL/GenBank/DDBJ databases">
        <title>Massive genome expansion in bonnet fungi (Mycena s.s.) driven by repeated elements and novel gene families across ecological guilds.</title>
        <authorList>
            <consortium name="Lawrence Berkeley National Laboratory"/>
            <person name="Harder C.B."/>
            <person name="Miyauchi S."/>
            <person name="Viragh M."/>
            <person name="Kuo A."/>
            <person name="Thoen E."/>
            <person name="Andreopoulos B."/>
            <person name="Lu D."/>
            <person name="Skrede I."/>
            <person name="Drula E."/>
            <person name="Henrissat B."/>
            <person name="Morin E."/>
            <person name="Kohler A."/>
            <person name="Barry K."/>
            <person name="LaButti K."/>
            <person name="Morin E."/>
            <person name="Salamov A."/>
            <person name="Lipzen A."/>
            <person name="Mereny Z."/>
            <person name="Hegedus B."/>
            <person name="Baldrian P."/>
            <person name="Stursova M."/>
            <person name="Weitz H."/>
            <person name="Taylor A."/>
            <person name="Grigoriev I.V."/>
            <person name="Nagy L.G."/>
            <person name="Martin F."/>
            <person name="Kauserud H."/>
        </authorList>
    </citation>
    <scope>NUCLEOTIDE SEQUENCE</scope>
    <source>
        <strain evidence="1">CBHHK173m</strain>
    </source>
</reference>
<dbReference type="Proteomes" id="UP001222325">
    <property type="component" value="Unassembled WGS sequence"/>
</dbReference>
<sequence length="187" mass="18918">MTDYSQVSAPAAPAPAGAVAPVVVPPPTLPAPSAAPPPSVNDLAHELAAMKIALTAVNNSAAAFKAATVSFETSLATLDTMVAALLAPQPPVAPTPAHIGMVGPWVAGRLYGVVPQAHLTPALDASPADKWYAITRGTYVGLTRNSAVSLHAVTGISTALSDRFTSQAEALDHFNTALDLGAIAIIQ</sequence>
<accession>A0AAD6XFF7</accession>
<evidence type="ECO:0000313" key="1">
    <source>
        <dbReference type="EMBL" id="KAJ7075706.1"/>
    </source>
</evidence>
<name>A0AAD6XFF7_9AGAR</name>
<gene>
    <name evidence="1" type="ORF">B0H15DRAFT_956204</name>
</gene>
<protein>
    <submittedName>
        <fullName evidence="1">Uncharacterized protein</fullName>
    </submittedName>
</protein>